<dbReference type="GO" id="GO:0016020">
    <property type="term" value="C:membrane"/>
    <property type="evidence" value="ECO:0007669"/>
    <property type="project" value="UniProtKB-SubCell"/>
</dbReference>
<protein>
    <submittedName>
        <fullName evidence="9">Glycerophosphoinositol inositolphosphodiesterase GDPD2</fullName>
    </submittedName>
</protein>
<proteinExistence type="predicted"/>
<evidence type="ECO:0000256" key="1">
    <source>
        <dbReference type="ARBA" id="ARBA00004141"/>
    </source>
</evidence>
<feature type="transmembrane region" description="Helical" evidence="7">
    <location>
        <begin position="73"/>
        <end position="92"/>
    </location>
</feature>
<evidence type="ECO:0000256" key="2">
    <source>
        <dbReference type="ARBA" id="ARBA00022692"/>
    </source>
</evidence>
<feature type="transmembrane region" description="Helical" evidence="7">
    <location>
        <begin position="20"/>
        <end position="42"/>
    </location>
</feature>
<name>A0AA35W9R3_GEOBA</name>
<keyword evidence="2 7" id="KW-0812">Transmembrane</keyword>
<dbReference type="GO" id="GO:0008081">
    <property type="term" value="F:phosphoric diester hydrolase activity"/>
    <property type="evidence" value="ECO:0007669"/>
    <property type="project" value="InterPro"/>
</dbReference>
<evidence type="ECO:0000256" key="5">
    <source>
        <dbReference type="ARBA" id="ARBA00023136"/>
    </source>
</evidence>
<evidence type="ECO:0000256" key="6">
    <source>
        <dbReference type="ARBA" id="ARBA00023180"/>
    </source>
</evidence>
<feature type="transmembrane region" description="Helical" evidence="7">
    <location>
        <begin position="145"/>
        <end position="164"/>
    </location>
</feature>
<feature type="transmembrane region" description="Helical" evidence="7">
    <location>
        <begin position="198"/>
        <end position="215"/>
    </location>
</feature>
<dbReference type="PANTHER" id="PTHR23344:SF50">
    <property type="entry name" value="GP-PDE DOMAIN-CONTAINING PROTEIN"/>
    <property type="match status" value="1"/>
</dbReference>
<evidence type="ECO:0000256" key="4">
    <source>
        <dbReference type="ARBA" id="ARBA00022989"/>
    </source>
</evidence>
<dbReference type="InterPro" id="IPR017946">
    <property type="entry name" value="PLC-like_Pdiesterase_TIM-brl"/>
</dbReference>
<dbReference type="Pfam" id="PF03009">
    <property type="entry name" value="GDPD"/>
    <property type="match status" value="1"/>
</dbReference>
<keyword evidence="5 7" id="KW-0472">Membrane</keyword>
<accession>A0AA35W9R3</accession>
<gene>
    <name evidence="9" type="ORF">GBAR_LOCUS4982</name>
</gene>
<reference evidence="9" key="1">
    <citation type="submission" date="2023-03" db="EMBL/GenBank/DDBJ databases">
        <authorList>
            <person name="Steffen K."/>
            <person name="Cardenas P."/>
        </authorList>
    </citation>
    <scope>NUCLEOTIDE SEQUENCE</scope>
</reference>
<dbReference type="AlphaFoldDB" id="A0AA35W9R3"/>
<evidence type="ECO:0000313" key="10">
    <source>
        <dbReference type="Proteomes" id="UP001174909"/>
    </source>
</evidence>
<feature type="domain" description="GP-PDE" evidence="8">
    <location>
        <begin position="234"/>
        <end position="493"/>
    </location>
</feature>
<keyword evidence="3" id="KW-0378">Hydrolase</keyword>
<dbReference type="Proteomes" id="UP001174909">
    <property type="component" value="Unassembled WGS sequence"/>
</dbReference>
<evidence type="ECO:0000256" key="7">
    <source>
        <dbReference type="SAM" id="Phobius"/>
    </source>
</evidence>
<dbReference type="Gene3D" id="3.20.20.190">
    <property type="entry name" value="Phosphatidylinositol (PI) phosphodiesterase"/>
    <property type="match status" value="1"/>
</dbReference>
<evidence type="ECO:0000259" key="8">
    <source>
        <dbReference type="PROSITE" id="PS51704"/>
    </source>
</evidence>
<dbReference type="GO" id="GO:0006629">
    <property type="term" value="P:lipid metabolic process"/>
    <property type="evidence" value="ECO:0007669"/>
    <property type="project" value="InterPro"/>
</dbReference>
<keyword evidence="4 7" id="KW-1133">Transmembrane helix</keyword>
<comment type="subcellular location">
    <subcellularLocation>
        <location evidence="1">Membrane</location>
        <topology evidence="1">Multi-pass membrane protein</topology>
    </subcellularLocation>
</comment>
<comment type="caution">
    <text evidence="9">The sequence shown here is derived from an EMBL/GenBank/DDBJ whole genome shotgun (WGS) entry which is preliminary data.</text>
</comment>
<dbReference type="PANTHER" id="PTHR23344">
    <property type="entry name" value="GLYCEROPHOSPHORYL DIESTER PHOSPHODIESTERASE"/>
    <property type="match status" value="1"/>
</dbReference>
<feature type="transmembrane region" description="Helical" evidence="7">
    <location>
        <begin position="104"/>
        <end position="125"/>
    </location>
</feature>
<keyword evidence="6" id="KW-0325">Glycoprotein</keyword>
<organism evidence="9 10">
    <name type="scientific">Geodia barretti</name>
    <name type="common">Barrett's horny sponge</name>
    <dbReference type="NCBI Taxonomy" id="519541"/>
    <lineage>
        <taxon>Eukaryota</taxon>
        <taxon>Metazoa</taxon>
        <taxon>Porifera</taxon>
        <taxon>Demospongiae</taxon>
        <taxon>Heteroscleromorpha</taxon>
        <taxon>Tetractinellida</taxon>
        <taxon>Astrophorina</taxon>
        <taxon>Geodiidae</taxon>
        <taxon>Geodia</taxon>
    </lineage>
</organism>
<dbReference type="EMBL" id="CASHTH010000737">
    <property type="protein sequence ID" value="CAI8006940.1"/>
    <property type="molecule type" value="Genomic_DNA"/>
</dbReference>
<dbReference type="SUPFAM" id="SSF51695">
    <property type="entry name" value="PLC-like phosphodiesterases"/>
    <property type="match status" value="1"/>
</dbReference>
<keyword evidence="10" id="KW-1185">Reference proteome</keyword>
<sequence length="544" mass="61950">MREKAQPPRPAHRALSWTGVMLGIALVTSLAWYFFWVVMAAIELDIKHIVNWYFFARFNLTTVPRTYEGLQRVGYWMPLLVFVIFLLSCVVCPCRTHLGKVPPVIYTAVVLHNILMFIYMLVAGGKMINFFNLVLPIQIVFQVHNVWWVALLAPTILVLISYGVTMGFRSPPPRSLSDPALSLGAQPWPCRCTLKPSVLCLFLIVALHLSIPYLIQWSERVGCAPCQGKLPKKPGLIAHRGCGFVYPENTILSFVHSSQIPGMVGLETDVQVSYDGVPFLLHDPHTIRTTDVKTKCPEVDPLANATWLNYTSGKCPLEELNVGAWFINEQSEGDSKLPQEFAKELMPTLNDYLQVAKEHGMTIIFDLREPNTAHPYHDSYVNTTLKTVLSSGISLSKVWWLTPQRRDWVVTKHPDLVQVTKTEDTPFEQFQEQKIKVVNDDWGTPLEKLRKYQAANLSINLFFVDSRFAFSYAWCVGAQSVTTNNCEELASMAENKFYQVCYSLREAVNTRLWPLTITFLMCSVSCMTCFECMQKMKWKKQNLT</sequence>
<evidence type="ECO:0000313" key="9">
    <source>
        <dbReference type="EMBL" id="CAI8006940.1"/>
    </source>
</evidence>
<dbReference type="PROSITE" id="PS51704">
    <property type="entry name" value="GP_PDE"/>
    <property type="match status" value="1"/>
</dbReference>
<dbReference type="InterPro" id="IPR030395">
    <property type="entry name" value="GP_PDE_dom"/>
</dbReference>
<evidence type="ECO:0000256" key="3">
    <source>
        <dbReference type="ARBA" id="ARBA00022801"/>
    </source>
</evidence>